<keyword evidence="3" id="KW-1185">Reference proteome</keyword>
<dbReference type="RefSeq" id="WP_167916380.1">
    <property type="nucleotide sequence ID" value="NZ_JAAVJS010000001.1"/>
</dbReference>
<evidence type="ECO:0000313" key="3">
    <source>
        <dbReference type="Proteomes" id="UP000760545"/>
    </source>
</evidence>
<evidence type="ECO:0000256" key="1">
    <source>
        <dbReference type="SAM" id="SignalP"/>
    </source>
</evidence>
<dbReference type="Proteomes" id="UP000760545">
    <property type="component" value="Unassembled WGS sequence"/>
</dbReference>
<comment type="caution">
    <text evidence="2">The sequence shown here is derived from an EMBL/GenBank/DDBJ whole genome shotgun (WGS) entry which is preliminary data.</text>
</comment>
<accession>A0ABX1DAI5</accession>
<evidence type="ECO:0000313" key="2">
    <source>
        <dbReference type="EMBL" id="NJX14129.1"/>
    </source>
</evidence>
<organism evidence="2 3">
    <name type="scientific">Tamlana crocina</name>
    <dbReference type="NCBI Taxonomy" id="393006"/>
    <lineage>
        <taxon>Bacteria</taxon>
        <taxon>Pseudomonadati</taxon>
        <taxon>Bacteroidota</taxon>
        <taxon>Flavobacteriia</taxon>
        <taxon>Flavobacteriales</taxon>
        <taxon>Flavobacteriaceae</taxon>
        <taxon>Tamlana</taxon>
    </lineage>
</organism>
<name>A0ABX1DAI5_9FLAO</name>
<keyword evidence="1" id="KW-0732">Signal</keyword>
<feature type="chain" id="PRO_5046678659" evidence="1">
    <location>
        <begin position="22"/>
        <end position="131"/>
    </location>
</feature>
<reference evidence="2 3" key="1">
    <citation type="submission" date="2020-03" db="EMBL/GenBank/DDBJ databases">
        <title>Tamlana sp. nov, isolated from XXX.</title>
        <authorList>
            <person name="Cao W.R."/>
        </authorList>
    </citation>
    <scope>NUCLEOTIDE SEQUENCE [LARGE SCALE GENOMIC DNA]</scope>
    <source>
        <strain evidence="2 3">HST1-43</strain>
    </source>
</reference>
<sequence length="131" mass="14692">MKTSFFTALLTLICFSFMAFQCDDNDSATMEEEQTELRTLKAEIESFASQSECNTNTECQYIAFGSKPCGGPWGYLVYSTSIDTEKLKQMVEDYNQKEADFNTKWGIMSDCALAPQPSSVNCENNTCVAVY</sequence>
<dbReference type="EMBL" id="JAAVJS010000001">
    <property type="protein sequence ID" value="NJX14129.1"/>
    <property type="molecule type" value="Genomic_DNA"/>
</dbReference>
<gene>
    <name evidence="2" type="ORF">HC176_01335</name>
</gene>
<protein>
    <submittedName>
        <fullName evidence="2">Solute carrier organic anion transporter</fullName>
    </submittedName>
</protein>
<feature type="signal peptide" evidence="1">
    <location>
        <begin position="1"/>
        <end position="21"/>
    </location>
</feature>
<proteinExistence type="predicted"/>